<keyword evidence="8" id="KW-1185">Reference proteome</keyword>
<evidence type="ECO:0000259" key="6">
    <source>
        <dbReference type="PROSITE" id="PS50249"/>
    </source>
</evidence>
<keyword evidence="2" id="KW-0479">Metal-binding</keyword>
<dbReference type="PANTHER" id="PTHR34858">
    <property type="entry name" value="CYSO-CYSTEINE PEPTIDASE"/>
    <property type="match status" value="1"/>
</dbReference>
<dbReference type="Pfam" id="PF14464">
    <property type="entry name" value="Prok-JAB"/>
    <property type="match status" value="1"/>
</dbReference>
<evidence type="ECO:0000256" key="1">
    <source>
        <dbReference type="ARBA" id="ARBA00022670"/>
    </source>
</evidence>
<dbReference type="InterPro" id="IPR000555">
    <property type="entry name" value="JAMM/MPN+_dom"/>
</dbReference>
<protein>
    <submittedName>
        <fullName evidence="7">Mov34/MPN/PAD-1 family protein</fullName>
    </submittedName>
</protein>
<gene>
    <name evidence="7" type="ORF">ACFPQB_02765</name>
</gene>
<name>A0ABW0ZGK0_9ACTN</name>
<dbReference type="CDD" id="cd08070">
    <property type="entry name" value="MPN_like"/>
    <property type="match status" value="1"/>
</dbReference>
<keyword evidence="1" id="KW-0645">Protease</keyword>
<dbReference type="RefSeq" id="WP_136436274.1">
    <property type="nucleotide sequence ID" value="NZ_JBHSNS010000001.1"/>
</dbReference>
<dbReference type="Gene3D" id="3.40.140.10">
    <property type="entry name" value="Cytidine Deaminase, domain 2"/>
    <property type="match status" value="1"/>
</dbReference>
<accession>A0ABW0ZGK0</accession>
<evidence type="ECO:0000256" key="5">
    <source>
        <dbReference type="ARBA" id="ARBA00023049"/>
    </source>
</evidence>
<evidence type="ECO:0000313" key="8">
    <source>
        <dbReference type="Proteomes" id="UP001596072"/>
    </source>
</evidence>
<dbReference type="PANTHER" id="PTHR34858:SF1">
    <property type="entry name" value="CYSO-CYSTEINE PEPTIDASE"/>
    <property type="match status" value="1"/>
</dbReference>
<proteinExistence type="predicted"/>
<dbReference type="SUPFAM" id="SSF102712">
    <property type="entry name" value="JAB1/MPN domain"/>
    <property type="match status" value="1"/>
</dbReference>
<feature type="domain" description="MPN" evidence="6">
    <location>
        <begin position="2"/>
        <end position="129"/>
    </location>
</feature>
<keyword evidence="5" id="KW-0482">Metalloprotease</keyword>
<organism evidence="7 8">
    <name type="scientific">Nocardioides vastitatis</name>
    <dbReference type="NCBI Taxonomy" id="2568655"/>
    <lineage>
        <taxon>Bacteria</taxon>
        <taxon>Bacillati</taxon>
        <taxon>Actinomycetota</taxon>
        <taxon>Actinomycetes</taxon>
        <taxon>Propionibacteriales</taxon>
        <taxon>Nocardioidaceae</taxon>
        <taxon>Nocardioides</taxon>
    </lineage>
</organism>
<dbReference type="PROSITE" id="PS50249">
    <property type="entry name" value="MPN"/>
    <property type="match status" value="1"/>
</dbReference>
<keyword evidence="3" id="KW-0378">Hydrolase</keyword>
<dbReference type="InterPro" id="IPR028090">
    <property type="entry name" value="JAB_dom_prok"/>
</dbReference>
<evidence type="ECO:0000313" key="7">
    <source>
        <dbReference type="EMBL" id="MFC5727825.1"/>
    </source>
</evidence>
<evidence type="ECO:0000256" key="2">
    <source>
        <dbReference type="ARBA" id="ARBA00022723"/>
    </source>
</evidence>
<dbReference type="Proteomes" id="UP001596072">
    <property type="component" value="Unassembled WGS sequence"/>
</dbReference>
<reference evidence="8" key="1">
    <citation type="journal article" date="2019" name="Int. J. Syst. Evol. Microbiol.">
        <title>The Global Catalogue of Microorganisms (GCM) 10K type strain sequencing project: providing services to taxonomists for standard genome sequencing and annotation.</title>
        <authorList>
            <consortium name="The Broad Institute Genomics Platform"/>
            <consortium name="The Broad Institute Genome Sequencing Center for Infectious Disease"/>
            <person name="Wu L."/>
            <person name="Ma J."/>
        </authorList>
    </citation>
    <scope>NUCLEOTIDE SEQUENCE [LARGE SCALE GENOMIC DNA]</scope>
    <source>
        <strain evidence="8">YIM 94188</strain>
    </source>
</reference>
<keyword evidence="4" id="KW-0862">Zinc</keyword>
<dbReference type="InterPro" id="IPR051929">
    <property type="entry name" value="VirAsm_ModProt"/>
</dbReference>
<evidence type="ECO:0000256" key="4">
    <source>
        <dbReference type="ARBA" id="ARBA00022833"/>
    </source>
</evidence>
<sequence>MLRIDQATYDAIVEHAKRDHPVEACGMVVGPVGSDRPERLVEMVNAAGSPTFYEYDSTDLLHLYKELDDRDEEPVVIYHSHSATEAYPSVTDINLASEPGAHYVLVSTREHGNNEGPVEFRSYRIIDGVVTEEDVQVDAAVATLSPEASHEETG</sequence>
<evidence type="ECO:0000256" key="3">
    <source>
        <dbReference type="ARBA" id="ARBA00022801"/>
    </source>
</evidence>
<dbReference type="InterPro" id="IPR037518">
    <property type="entry name" value="MPN"/>
</dbReference>
<dbReference type="EMBL" id="JBHSNS010000001">
    <property type="protein sequence ID" value="MFC5727825.1"/>
    <property type="molecule type" value="Genomic_DNA"/>
</dbReference>
<comment type="caution">
    <text evidence="7">The sequence shown here is derived from an EMBL/GenBank/DDBJ whole genome shotgun (WGS) entry which is preliminary data.</text>
</comment>
<dbReference type="SMART" id="SM00232">
    <property type="entry name" value="JAB_MPN"/>
    <property type="match status" value="1"/>
</dbReference>